<keyword evidence="3" id="KW-1185">Reference proteome</keyword>
<organism evidence="2 3">
    <name type="scientific">Blepharisma stoltei</name>
    <dbReference type="NCBI Taxonomy" id="1481888"/>
    <lineage>
        <taxon>Eukaryota</taxon>
        <taxon>Sar</taxon>
        <taxon>Alveolata</taxon>
        <taxon>Ciliophora</taxon>
        <taxon>Postciliodesmatophora</taxon>
        <taxon>Heterotrichea</taxon>
        <taxon>Heterotrichida</taxon>
        <taxon>Blepharismidae</taxon>
        <taxon>Blepharisma</taxon>
    </lineage>
</organism>
<comment type="caution">
    <text evidence="2">The sequence shown here is derived from an EMBL/GenBank/DDBJ whole genome shotgun (WGS) entry which is preliminary data.</text>
</comment>
<evidence type="ECO:0000313" key="2">
    <source>
        <dbReference type="EMBL" id="CAG9326652.1"/>
    </source>
</evidence>
<name>A0AAU9JHD5_9CILI</name>
<evidence type="ECO:0000313" key="3">
    <source>
        <dbReference type="Proteomes" id="UP001162131"/>
    </source>
</evidence>
<protein>
    <submittedName>
        <fullName evidence="2">Uncharacterized protein</fullName>
    </submittedName>
</protein>
<proteinExistence type="predicted"/>
<evidence type="ECO:0000256" key="1">
    <source>
        <dbReference type="SAM" id="Phobius"/>
    </source>
</evidence>
<accession>A0AAU9JHD5</accession>
<keyword evidence="1" id="KW-0812">Transmembrane</keyword>
<feature type="transmembrane region" description="Helical" evidence="1">
    <location>
        <begin position="21"/>
        <end position="39"/>
    </location>
</feature>
<sequence length="74" mass="9007">MTRKKKKAKRFEIGFYWNKKIGARILWLKIAVLAIVIKNGIHINHYLNLEFYTHFSWISFIFILFYFAILMPKL</sequence>
<dbReference type="EMBL" id="CAJZBQ010000041">
    <property type="protein sequence ID" value="CAG9326652.1"/>
    <property type="molecule type" value="Genomic_DNA"/>
</dbReference>
<gene>
    <name evidence="2" type="ORF">BSTOLATCC_MIC41926</name>
</gene>
<feature type="transmembrane region" description="Helical" evidence="1">
    <location>
        <begin position="51"/>
        <end position="71"/>
    </location>
</feature>
<keyword evidence="1" id="KW-0472">Membrane</keyword>
<dbReference type="Proteomes" id="UP001162131">
    <property type="component" value="Unassembled WGS sequence"/>
</dbReference>
<reference evidence="2" key="1">
    <citation type="submission" date="2021-09" db="EMBL/GenBank/DDBJ databases">
        <authorList>
            <consortium name="AG Swart"/>
            <person name="Singh M."/>
            <person name="Singh A."/>
            <person name="Seah K."/>
            <person name="Emmerich C."/>
        </authorList>
    </citation>
    <scope>NUCLEOTIDE SEQUENCE</scope>
    <source>
        <strain evidence="2">ATCC30299</strain>
    </source>
</reference>
<dbReference type="AlphaFoldDB" id="A0AAU9JHD5"/>
<keyword evidence="1" id="KW-1133">Transmembrane helix</keyword>